<dbReference type="EMBL" id="CP018788">
    <property type="protein sequence ID" value="ARQ99531.1"/>
    <property type="molecule type" value="Genomic_DNA"/>
</dbReference>
<name>A0A1X9STG5_9BACT</name>
<accession>A0A381DB92</accession>
<evidence type="ECO:0000313" key="1">
    <source>
        <dbReference type="EMBL" id="ARQ99531.1"/>
    </source>
</evidence>
<accession>A0A1X9STG5</accession>
<sequence>MNILKRFIDNSIVYYDRGKFDDYCVYLKEKNLSAKAPRDIEYFQYFIDLAKIYGDSKIYNDFCLIYDKTTDVVNNAILNLITEISVSYGENSLWVDKWFTVIYLGMVAEERKANAILKKKIKRLGFHQIMMENLSAYEAANFSRGKRAVILLQECQKRGF</sequence>
<dbReference type="OrthoDB" id="6402658at2"/>
<gene>
    <name evidence="1" type="ORF">CIGN_1272</name>
</gene>
<dbReference type="Pfam" id="PF22539">
    <property type="entry name" value="DUF7004"/>
    <property type="match status" value="1"/>
</dbReference>
<dbReference type="AlphaFoldDB" id="A0A1X9STG5"/>
<evidence type="ECO:0000313" key="2">
    <source>
        <dbReference type="Proteomes" id="UP000194309"/>
    </source>
</evidence>
<dbReference type="STRING" id="1660064.CIGN_1272"/>
<protein>
    <submittedName>
        <fullName evidence="1">Uncharacterized protein</fullName>
    </submittedName>
</protein>
<reference evidence="1 2" key="1">
    <citation type="journal article" date="2017" name="Genome Biol. Evol.">
        <title>Comparative Genomic Analysis Identifies a Campylobacter Clade Deficient in Selenium Metabolism.</title>
        <authorList>
            <person name="Miller W.G."/>
            <person name="Yee E."/>
            <person name="Lopes B.S."/>
            <person name="Chapman M.H."/>
            <person name="Huynh S."/>
            <person name="Bono J.L."/>
            <person name="Parker C.T."/>
            <person name="Strachan N.J.C."/>
            <person name="Forbes K.J."/>
        </authorList>
    </citation>
    <scope>NUCLEOTIDE SEQUENCE [LARGE SCALE GENOMIC DNA]</scope>
    <source>
        <strain evidence="1 2">NCTC 13003</strain>
    </source>
</reference>
<dbReference type="Proteomes" id="UP000194309">
    <property type="component" value="Chromosome"/>
</dbReference>
<dbReference type="InterPro" id="IPR054273">
    <property type="entry name" value="DUF7004"/>
</dbReference>
<organism evidence="1 2">
    <name type="scientific">Campylobacter devanensis</name>
    <dbReference type="NCBI Taxonomy" id="3161138"/>
    <lineage>
        <taxon>Bacteria</taxon>
        <taxon>Pseudomonadati</taxon>
        <taxon>Campylobacterota</taxon>
        <taxon>Epsilonproteobacteria</taxon>
        <taxon>Campylobacterales</taxon>
        <taxon>Campylobacteraceae</taxon>
        <taxon>Campylobacter</taxon>
    </lineage>
</organism>
<keyword evidence="2" id="KW-1185">Reference proteome</keyword>
<proteinExistence type="predicted"/>
<dbReference type="KEGG" id="cdev:CIGN_1272"/>